<dbReference type="Gramene" id="GBG79019">
    <property type="protein sequence ID" value="GBG79019"/>
    <property type="gene ID" value="CBR_g28732"/>
</dbReference>
<evidence type="ECO:0000256" key="1">
    <source>
        <dbReference type="SAM" id="MobiDB-lite"/>
    </source>
</evidence>
<evidence type="ECO:0000313" key="3">
    <source>
        <dbReference type="Proteomes" id="UP000265515"/>
    </source>
</evidence>
<dbReference type="Proteomes" id="UP000265515">
    <property type="component" value="Unassembled WGS sequence"/>
</dbReference>
<dbReference type="EMBL" id="BFEA01000309">
    <property type="protein sequence ID" value="GBG79019.1"/>
    <property type="molecule type" value="Genomic_DNA"/>
</dbReference>
<sequence length="239" mass="26730">MLKEMRMEMKLHINAMSEGVHDRLLQAMISEEAKGKTKVSDNASDDSAYSSGDSEIEALSGEAERLIIQEKRKRGADEPVGDSPLVTTPAKISAKRVGMDPKKLMLSCRHPPMKKQSPRKWTPATASLTRRRKIPASPGATGKLKYVQDNLRELGALNIEELRMICCGENVNCEGKKMDIILAITEKCAHTAYGTDEDEGAKKMWKPWTMIINRPTSQRTIKRKTREQTATTGGFAERW</sequence>
<keyword evidence="3" id="KW-1185">Reference proteome</keyword>
<dbReference type="AlphaFoldDB" id="A0A388L9N3"/>
<gene>
    <name evidence="2" type="ORF">CBR_g28732</name>
</gene>
<evidence type="ECO:0000313" key="2">
    <source>
        <dbReference type="EMBL" id="GBG79019.1"/>
    </source>
</evidence>
<comment type="caution">
    <text evidence="2">The sequence shown here is derived from an EMBL/GenBank/DDBJ whole genome shotgun (WGS) entry which is preliminary data.</text>
</comment>
<feature type="region of interest" description="Disordered" evidence="1">
    <location>
        <begin position="33"/>
        <end position="55"/>
    </location>
</feature>
<accession>A0A388L9N3</accession>
<proteinExistence type="predicted"/>
<reference evidence="2 3" key="1">
    <citation type="journal article" date="2018" name="Cell">
        <title>The Chara Genome: Secondary Complexity and Implications for Plant Terrestrialization.</title>
        <authorList>
            <person name="Nishiyama T."/>
            <person name="Sakayama H."/>
            <person name="Vries J.D."/>
            <person name="Buschmann H."/>
            <person name="Saint-Marcoux D."/>
            <person name="Ullrich K.K."/>
            <person name="Haas F.B."/>
            <person name="Vanderstraeten L."/>
            <person name="Becker D."/>
            <person name="Lang D."/>
            <person name="Vosolsobe S."/>
            <person name="Rombauts S."/>
            <person name="Wilhelmsson P.K.I."/>
            <person name="Janitza P."/>
            <person name="Kern R."/>
            <person name="Heyl A."/>
            <person name="Rumpler F."/>
            <person name="Villalobos L.I.A.C."/>
            <person name="Clay J.M."/>
            <person name="Skokan R."/>
            <person name="Toyoda A."/>
            <person name="Suzuki Y."/>
            <person name="Kagoshima H."/>
            <person name="Schijlen E."/>
            <person name="Tajeshwar N."/>
            <person name="Catarino B."/>
            <person name="Hetherington A.J."/>
            <person name="Saltykova A."/>
            <person name="Bonnot C."/>
            <person name="Breuninger H."/>
            <person name="Symeonidi A."/>
            <person name="Radhakrishnan G.V."/>
            <person name="Van Nieuwerburgh F."/>
            <person name="Deforce D."/>
            <person name="Chang C."/>
            <person name="Karol K.G."/>
            <person name="Hedrich R."/>
            <person name="Ulvskov P."/>
            <person name="Glockner G."/>
            <person name="Delwiche C.F."/>
            <person name="Petrasek J."/>
            <person name="Van de Peer Y."/>
            <person name="Friml J."/>
            <person name="Beilby M."/>
            <person name="Dolan L."/>
            <person name="Kohara Y."/>
            <person name="Sugano S."/>
            <person name="Fujiyama A."/>
            <person name="Delaux P.-M."/>
            <person name="Quint M."/>
            <person name="TheiBen G."/>
            <person name="Hagemann M."/>
            <person name="Harholt J."/>
            <person name="Dunand C."/>
            <person name="Zachgo S."/>
            <person name="Langdale J."/>
            <person name="Maumus F."/>
            <person name="Straeten D.V.D."/>
            <person name="Gould S.B."/>
            <person name="Rensing S.A."/>
        </authorList>
    </citation>
    <scope>NUCLEOTIDE SEQUENCE [LARGE SCALE GENOMIC DNA]</scope>
    <source>
        <strain evidence="2 3">S276</strain>
    </source>
</reference>
<feature type="compositionally biased region" description="Low complexity" evidence="1">
    <location>
        <begin position="40"/>
        <end position="53"/>
    </location>
</feature>
<protein>
    <submittedName>
        <fullName evidence="2">Uncharacterized protein</fullName>
    </submittedName>
</protein>
<organism evidence="2 3">
    <name type="scientific">Chara braunii</name>
    <name type="common">Braun's stonewort</name>
    <dbReference type="NCBI Taxonomy" id="69332"/>
    <lineage>
        <taxon>Eukaryota</taxon>
        <taxon>Viridiplantae</taxon>
        <taxon>Streptophyta</taxon>
        <taxon>Charophyceae</taxon>
        <taxon>Charales</taxon>
        <taxon>Characeae</taxon>
        <taxon>Chara</taxon>
    </lineage>
</organism>
<name>A0A388L9N3_CHABU</name>